<accession>A0ACB7YG01</accession>
<keyword evidence="2" id="KW-1185">Reference proteome</keyword>
<dbReference type="Proteomes" id="UP000828048">
    <property type="component" value="Chromosome 8"/>
</dbReference>
<gene>
    <name evidence="1" type="ORF">Vadar_023303</name>
</gene>
<protein>
    <submittedName>
        <fullName evidence="1">Uncharacterized protein</fullName>
    </submittedName>
</protein>
<reference evidence="1 2" key="1">
    <citation type="journal article" date="2021" name="Hortic Res">
        <title>High-quality reference genome and annotation aids understanding of berry development for evergreen blueberry (Vaccinium darrowii).</title>
        <authorList>
            <person name="Yu J."/>
            <person name="Hulse-Kemp A.M."/>
            <person name="Babiker E."/>
            <person name="Staton M."/>
        </authorList>
    </citation>
    <scope>NUCLEOTIDE SEQUENCE [LARGE SCALE GENOMIC DNA]</scope>
    <source>
        <strain evidence="2">cv. NJ 8807/NJ 8810</strain>
        <tissue evidence="1">Young leaf</tissue>
    </source>
</reference>
<dbReference type="EMBL" id="CM037158">
    <property type="protein sequence ID" value="KAH7852317.1"/>
    <property type="molecule type" value="Genomic_DNA"/>
</dbReference>
<organism evidence="1 2">
    <name type="scientific">Vaccinium darrowii</name>
    <dbReference type="NCBI Taxonomy" id="229202"/>
    <lineage>
        <taxon>Eukaryota</taxon>
        <taxon>Viridiplantae</taxon>
        <taxon>Streptophyta</taxon>
        <taxon>Embryophyta</taxon>
        <taxon>Tracheophyta</taxon>
        <taxon>Spermatophyta</taxon>
        <taxon>Magnoliopsida</taxon>
        <taxon>eudicotyledons</taxon>
        <taxon>Gunneridae</taxon>
        <taxon>Pentapetalae</taxon>
        <taxon>asterids</taxon>
        <taxon>Ericales</taxon>
        <taxon>Ericaceae</taxon>
        <taxon>Vaccinioideae</taxon>
        <taxon>Vaccinieae</taxon>
        <taxon>Vaccinium</taxon>
    </lineage>
</organism>
<name>A0ACB7YG01_9ERIC</name>
<comment type="caution">
    <text evidence="1">The sequence shown here is derived from an EMBL/GenBank/DDBJ whole genome shotgun (WGS) entry which is preliminary data.</text>
</comment>
<evidence type="ECO:0000313" key="2">
    <source>
        <dbReference type="Proteomes" id="UP000828048"/>
    </source>
</evidence>
<evidence type="ECO:0000313" key="1">
    <source>
        <dbReference type="EMBL" id="KAH7852317.1"/>
    </source>
</evidence>
<proteinExistence type="predicted"/>
<sequence>MSTAAAVRFLLLLLLSPLSLSIPESDALLNLKKSLSNTGALNSWVPNTSPCNSQDAWAGVMCNDGVLTGLHLAEMDLSGQIDVDALLEIPTLRTITLVNNSFSGPIPDFNRIGMLKALYLSFNDFSGEIPSDYFSKTLSLKKIELSGNKFTGEIPSSLAQIPRLMELRLDNNEFSGPIPVLAQKSLTSIDLSNNKLEGEIPESMSRFNLRVFEGNPDLCGTPVGTVCNQTTAQNDSNDNSNATTTASQAQNSKPEDKSFAGWIVIGVLVTLVALSVLIRSRKKKEERFDKLGKENLDEVVEVRVHSSNRRSVSSNHSKKSGSTRKGSQNGMGDLVMVNEEKDIFGMADLMKAAAEVLGSGGLGSAYKAVMGNGMAVVVKRVRDMNKMSKDSFDSEMRRLGGLRHRNVLTLLAYHYRKDEKLLVSEHVSKGSLLYLLHADRGISHSELNWPTRLKIIKGVAQGLGFLHSEFASYELPHGNLKSSNILLDSTYEPVLSDYALYPLINNTQAVQSMFAFKSPEAILYQQVTPKSDVFCLGIVILEILTGKFPSQYLSNQKGGTDVVQWAKSAISEKKERDLIDPEIAGATNSVAEMERLLHIGADCTESNLDQRMDMNEAIRRIEEIQE</sequence>